<gene>
    <name evidence="2" type="ORF">UY3_15637</name>
</gene>
<sequence length="129" mass="13977">MYWGMARSKKGRPCSTVGGEPAEKDASPVLQRPRGESTPGCSRSPDTNEDWPRVPAAAYPEELKEAWRPQSLLTALSVQCSKQRGSELLGQRSCRVQPDPELCAVRCMAGSSQVARLPVLVQSVLQAAP</sequence>
<dbReference type="EMBL" id="KB572000">
    <property type="protein sequence ID" value="EMP27257.1"/>
    <property type="molecule type" value="Genomic_DNA"/>
</dbReference>
<organism evidence="2 3">
    <name type="scientific">Chelonia mydas</name>
    <name type="common">Green sea-turtle</name>
    <name type="synonym">Chelonia agassizi</name>
    <dbReference type="NCBI Taxonomy" id="8469"/>
    <lineage>
        <taxon>Eukaryota</taxon>
        <taxon>Metazoa</taxon>
        <taxon>Chordata</taxon>
        <taxon>Craniata</taxon>
        <taxon>Vertebrata</taxon>
        <taxon>Euteleostomi</taxon>
        <taxon>Archelosauria</taxon>
        <taxon>Testudinata</taxon>
        <taxon>Testudines</taxon>
        <taxon>Cryptodira</taxon>
        <taxon>Durocryptodira</taxon>
        <taxon>Americhelydia</taxon>
        <taxon>Chelonioidea</taxon>
        <taxon>Cheloniidae</taxon>
        <taxon>Chelonia</taxon>
    </lineage>
</organism>
<evidence type="ECO:0000256" key="1">
    <source>
        <dbReference type="SAM" id="MobiDB-lite"/>
    </source>
</evidence>
<evidence type="ECO:0000313" key="2">
    <source>
        <dbReference type="EMBL" id="EMP27257.1"/>
    </source>
</evidence>
<feature type="region of interest" description="Disordered" evidence="1">
    <location>
        <begin position="1"/>
        <end position="54"/>
    </location>
</feature>
<protein>
    <submittedName>
        <fullName evidence="2">Uncharacterized protein</fullName>
    </submittedName>
</protein>
<accession>M7BGA9</accession>
<reference evidence="3" key="1">
    <citation type="journal article" date="2013" name="Nat. Genet.">
        <title>The draft genomes of soft-shell turtle and green sea turtle yield insights into the development and evolution of the turtle-specific body plan.</title>
        <authorList>
            <person name="Wang Z."/>
            <person name="Pascual-Anaya J."/>
            <person name="Zadissa A."/>
            <person name="Li W."/>
            <person name="Niimura Y."/>
            <person name="Huang Z."/>
            <person name="Li C."/>
            <person name="White S."/>
            <person name="Xiong Z."/>
            <person name="Fang D."/>
            <person name="Wang B."/>
            <person name="Ming Y."/>
            <person name="Chen Y."/>
            <person name="Zheng Y."/>
            <person name="Kuraku S."/>
            <person name="Pignatelli M."/>
            <person name="Herrero J."/>
            <person name="Beal K."/>
            <person name="Nozawa M."/>
            <person name="Li Q."/>
            <person name="Wang J."/>
            <person name="Zhang H."/>
            <person name="Yu L."/>
            <person name="Shigenobu S."/>
            <person name="Wang J."/>
            <person name="Liu J."/>
            <person name="Flicek P."/>
            <person name="Searle S."/>
            <person name="Wang J."/>
            <person name="Kuratani S."/>
            <person name="Yin Y."/>
            <person name="Aken B."/>
            <person name="Zhang G."/>
            <person name="Irie N."/>
        </authorList>
    </citation>
    <scope>NUCLEOTIDE SEQUENCE [LARGE SCALE GENOMIC DNA]</scope>
</reference>
<name>M7BGA9_CHEMY</name>
<proteinExistence type="predicted"/>
<evidence type="ECO:0000313" key="3">
    <source>
        <dbReference type="Proteomes" id="UP000031443"/>
    </source>
</evidence>
<dbReference type="Proteomes" id="UP000031443">
    <property type="component" value="Unassembled WGS sequence"/>
</dbReference>
<keyword evidence="3" id="KW-1185">Reference proteome</keyword>
<dbReference type="AlphaFoldDB" id="M7BGA9"/>